<evidence type="ECO:0000313" key="3">
    <source>
        <dbReference type="Proteomes" id="UP000192796"/>
    </source>
</evidence>
<organism evidence="2 3">
    <name type="scientific">Niastella vici</name>
    <dbReference type="NCBI Taxonomy" id="1703345"/>
    <lineage>
        <taxon>Bacteria</taxon>
        <taxon>Pseudomonadati</taxon>
        <taxon>Bacteroidota</taxon>
        <taxon>Chitinophagia</taxon>
        <taxon>Chitinophagales</taxon>
        <taxon>Chitinophagaceae</taxon>
        <taxon>Niastella</taxon>
    </lineage>
</organism>
<dbReference type="EMBL" id="LVYD01000083">
    <property type="protein sequence ID" value="OQP59250.1"/>
    <property type="molecule type" value="Genomic_DNA"/>
</dbReference>
<feature type="transmembrane region" description="Helical" evidence="1">
    <location>
        <begin position="63"/>
        <end position="83"/>
    </location>
</feature>
<dbReference type="Proteomes" id="UP000192796">
    <property type="component" value="Unassembled WGS sequence"/>
</dbReference>
<evidence type="ECO:0000256" key="1">
    <source>
        <dbReference type="SAM" id="Phobius"/>
    </source>
</evidence>
<keyword evidence="1" id="KW-0812">Transmembrane</keyword>
<feature type="transmembrane region" description="Helical" evidence="1">
    <location>
        <begin position="33"/>
        <end position="51"/>
    </location>
</feature>
<keyword evidence="1" id="KW-1133">Transmembrane helix</keyword>
<sequence length="93" mass="11079">MLVLNVILIVTVLICLAYILRLKYLKLYTRERFAWFIVMAAMTLVSPYLFRGGLQGKPLEDKLISFLLIAMVIWFMYALFINWDRKQQKDEDK</sequence>
<comment type="caution">
    <text evidence="2">The sequence shown here is derived from an EMBL/GenBank/DDBJ whole genome shotgun (WGS) entry which is preliminary data.</text>
</comment>
<protein>
    <submittedName>
        <fullName evidence="2">Uncharacterized protein</fullName>
    </submittedName>
</protein>
<proteinExistence type="predicted"/>
<feature type="transmembrane region" description="Helical" evidence="1">
    <location>
        <begin position="6"/>
        <end position="24"/>
    </location>
</feature>
<name>A0A1V9FLN2_9BACT</name>
<gene>
    <name evidence="2" type="ORF">A3860_38000</name>
</gene>
<accession>A0A1V9FLN2</accession>
<keyword evidence="3" id="KW-1185">Reference proteome</keyword>
<evidence type="ECO:0000313" key="2">
    <source>
        <dbReference type="EMBL" id="OQP59250.1"/>
    </source>
</evidence>
<dbReference type="AlphaFoldDB" id="A0A1V9FLN2"/>
<keyword evidence="1" id="KW-0472">Membrane</keyword>
<reference evidence="2 3" key="1">
    <citation type="submission" date="2016-03" db="EMBL/GenBank/DDBJ databases">
        <title>Niastella vici sp. nov., isolated from farmland soil.</title>
        <authorList>
            <person name="Chen L."/>
            <person name="Wang D."/>
            <person name="Yang S."/>
            <person name="Wang G."/>
        </authorList>
    </citation>
    <scope>NUCLEOTIDE SEQUENCE [LARGE SCALE GENOMIC DNA]</scope>
    <source>
        <strain evidence="2 3">DJ57</strain>
    </source>
</reference>
<dbReference type="RefSeq" id="WP_081154814.1">
    <property type="nucleotide sequence ID" value="NZ_LVYD01000083.1"/>
</dbReference>